<dbReference type="RefSeq" id="WP_144872304.1">
    <property type="nucleotide sequence ID" value="NZ_LR213979.1"/>
</dbReference>
<accession>A0A563VRG4</accession>
<dbReference type="GO" id="GO:0023051">
    <property type="term" value="P:regulation of signaling"/>
    <property type="evidence" value="ECO:0007669"/>
    <property type="project" value="TreeGrafter"/>
</dbReference>
<dbReference type="Proteomes" id="UP000320055">
    <property type="component" value="Unassembled WGS sequence"/>
</dbReference>
<dbReference type="OrthoDB" id="425349at2"/>
<name>A0A563VRG4_9CYAN</name>
<protein>
    <submittedName>
        <fullName evidence="2">Pleckstrin/ G-protein interacting-domain protein</fullName>
    </submittedName>
</protein>
<evidence type="ECO:0000313" key="2">
    <source>
        <dbReference type="EMBL" id="VEP14048.1"/>
    </source>
</evidence>
<dbReference type="InterPro" id="IPR051832">
    <property type="entry name" value="mTOR-Rac_regulators"/>
</dbReference>
<dbReference type="CDD" id="cd04371">
    <property type="entry name" value="DEP"/>
    <property type="match status" value="1"/>
</dbReference>
<evidence type="ECO:0000259" key="1">
    <source>
        <dbReference type="PROSITE" id="PS50186"/>
    </source>
</evidence>
<dbReference type="PROSITE" id="PS50186">
    <property type="entry name" value="DEP"/>
    <property type="match status" value="1"/>
</dbReference>
<feature type="domain" description="DEP" evidence="1">
    <location>
        <begin position="122"/>
        <end position="195"/>
    </location>
</feature>
<keyword evidence="3" id="KW-1185">Reference proteome</keyword>
<dbReference type="PANTHER" id="PTHR22829">
    <property type="entry name" value="DEP DOMAIN PROTEIN"/>
    <property type="match status" value="1"/>
</dbReference>
<gene>
    <name evidence="2" type="ORF">H1P_2350003</name>
</gene>
<organism evidence="2 3">
    <name type="scientific">Hyella patelloides LEGE 07179</name>
    <dbReference type="NCBI Taxonomy" id="945734"/>
    <lineage>
        <taxon>Bacteria</taxon>
        <taxon>Bacillati</taxon>
        <taxon>Cyanobacteriota</taxon>
        <taxon>Cyanophyceae</taxon>
        <taxon>Pleurocapsales</taxon>
        <taxon>Hyellaceae</taxon>
        <taxon>Hyella</taxon>
    </lineage>
</organism>
<dbReference type="Pfam" id="PF00610">
    <property type="entry name" value="DEP"/>
    <property type="match status" value="1"/>
</dbReference>
<dbReference type="AlphaFoldDB" id="A0A563VRG4"/>
<dbReference type="InterPro" id="IPR036390">
    <property type="entry name" value="WH_DNA-bd_sf"/>
</dbReference>
<proteinExistence type="predicted"/>
<dbReference type="InterPro" id="IPR000591">
    <property type="entry name" value="DEP_dom"/>
</dbReference>
<dbReference type="Gene3D" id="1.10.10.10">
    <property type="entry name" value="Winged helix-like DNA-binding domain superfamily/Winged helix DNA-binding domain"/>
    <property type="match status" value="1"/>
</dbReference>
<dbReference type="GO" id="GO:0035556">
    <property type="term" value="P:intracellular signal transduction"/>
    <property type="evidence" value="ECO:0007669"/>
    <property type="project" value="InterPro"/>
</dbReference>
<sequence>MFILTREEIEYCVGTKNSGENENSVSGLVYNNNFFIKAKHYELSEYEDALKDCRENFLDNEEIQIPTLMIKEEDSVSIWTQDNSYQTQNSIHTSTPSVSSTKAKSKNFGNFNLDKLAEKMRGENGLNIKTRRHKLKLYHRCFTGSEVVDWLAEKLKMPRTKAVKLGQQLMKAKIIHHVKDEHDFEDSDLFYRFYEDEDKKIWTDKLL</sequence>
<evidence type="ECO:0000313" key="3">
    <source>
        <dbReference type="Proteomes" id="UP000320055"/>
    </source>
</evidence>
<dbReference type="EMBL" id="CAACVJ010000152">
    <property type="protein sequence ID" value="VEP14048.1"/>
    <property type="molecule type" value="Genomic_DNA"/>
</dbReference>
<dbReference type="InterPro" id="IPR036388">
    <property type="entry name" value="WH-like_DNA-bd_sf"/>
</dbReference>
<dbReference type="PANTHER" id="PTHR22829:SF16">
    <property type="entry name" value="PH DOMAIN-CONTAINING PROTEIN"/>
    <property type="match status" value="1"/>
</dbReference>
<dbReference type="SMART" id="SM00049">
    <property type="entry name" value="DEP"/>
    <property type="match status" value="1"/>
</dbReference>
<reference evidence="2 3" key="1">
    <citation type="submission" date="2019-01" db="EMBL/GenBank/DDBJ databases">
        <authorList>
            <person name="Brito A."/>
        </authorList>
    </citation>
    <scope>NUCLEOTIDE SEQUENCE [LARGE SCALE GENOMIC DNA]</scope>
    <source>
        <strain evidence="2">1</strain>
    </source>
</reference>
<dbReference type="SUPFAM" id="SSF46785">
    <property type="entry name" value="Winged helix' DNA-binding domain"/>
    <property type="match status" value="1"/>
</dbReference>